<evidence type="ECO:0000256" key="7">
    <source>
        <dbReference type="ARBA" id="ARBA00022989"/>
    </source>
</evidence>
<dbReference type="PROSITE" id="PS00409">
    <property type="entry name" value="PROKAR_NTER_METHYL"/>
    <property type="match status" value="1"/>
</dbReference>
<accession>A0ABP8LD00</accession>
<keyword evidence="4" id="KW-0488">Methylation</keyword>
<sequence>MHTRIDHFAALSRKSVLKGFTLIELMVTIALIAILGALAAPSIQQFVVRSTIRAVSNDFSLAMQRARTEAINRNECVVMCMSSTAGSSSPTCINTGSNWGVGWIVFRYPACSTSSGNYAGLPSSNADIILAREAVDQRYQLVSPGGSPTRAVVFNARGLPRLGTSTAFNLSDTASPADFTYGRTFCLNQQGRLRVLELLSNCSGG</sequence>
<evidence type="ECO:0000256" key="3">
    <source>
        <dbReference type="ARBA" id="ARBA00022475"/>
    </source>
</evidence>
<evidence type="ECO:0000256" key="9">
    <source>
        <dbReference type="ARBA" id="ARBA00025772"/>
    </source>
</evidence>
<evidence type="ECO:0000256" key="2">
    <source>
        <dbReference type="ARBA" id="ARBA00021549"/>
    </source>
</evidence>
<evidence type="ECO:0000256" key="5">
    <source>
        <dbReference type="ARBA" id="ARBA00022519"/>
    </source>
</evidence>
<keyword evidence="5" id="KW-0997">Cell inner membrane</keyword>
<dbReference type="Pfam" id="PF07963">
    <property type="entry name" value="N_methyl"/>
    <property type="match status" value="1"/>
</dbReference>
<feature type="transmembrane region" description="Helical" evidence="11">
    <location>
        <begin position="20"/>
        <end position="40"/>
    </location>
</feature>
<dbReference type="NCBIfam" id="TIGR02532">
    <property type="entry name" value="IV_pilin_GFxxxE"/>
    <property type="match status" value="1"/>
</dbReference>
<keyword evidence="8 11" id="KW-0472">Membrane</keyword>
<evidence type="ECO:0000256" key="8">
    <source>
        <dbReference type="ARBA" id="ARBA00023136"/>
    </source>
</evidence>
<comment type="caution">
    <text evidence="13">The sequence shown here is derived from an EMBL/GenBank/DDBJ whole genome shotgun (WGS) entry which is preliminary data.</text>
</comment>
<evidence type="ECO:0000256" key="11">
    <source>
        <dbReference type="SAM" id="Phobius"/>
    </source>
</evidence>
<dbReference type="Gene3D" id="3.55.40.10">
    <property type="entry name" value="minor pseudopilin epsh domain"/>
    <property type="match status" value="1"/>
</dbReference>
<keyword evidence="6 11" id="KW-0812">Transmembrane</keyword>
<feature type="domain" description="General secretion pathway GspH" evidence="12">
    <location>
        <begin position="57"/>
        <end position="191"/>
    </location>
</feature>
<evidence type="ECO:0000259" key="12">
    <source>
        <dbReference type="Pfam" id="PF12019"/>
    </source>
</evidence>
<dbReference type="RefSeq" id="WP_345065020.1">
    <property type="nucleotide sequence ID" value="NZ_BAABEX010000024.1"/>
</dbReference>
<dbReference type="Pfam" id="PF12019">
    <property type="entry name" value="GspH"/>
    <property type="match status" value="1"/>
</dbReference>
<comment type="similarity">
    <text evidence="9">Belongs to the GSP H family.</text>
</comment>
<dbReference type="EMBL" id="BAABEX010000024">
    <property type="protein sequence ID" value="GAA4426605.1"/>
    <property type="molecule type" value="Genomic_DNA"/>
</dbReference>
<dbReference type="InterPro" id="IPR022346">
    <property type="entry name" value="T2SS_GspH"/>
</dbReference>
<organism evidence="13 14">
    <name type="scientific">Acidovorax lacteus</name>
    <dbReference type="NCBI Taxonomy" id="1924988"/>
    <lineage>
        <taxon>Bacteria</taxon>
        <taxon>Pseudomonadati</taxon>
        <taxon>Pseudomonadota</taxon>
        <taxon>Betaproteobacteria</taxon>
        <taxon>Burkholderiales</taxon>
        <taxon>Comamonadaceae</taxon>
        <taxon>Acidovorax</taxon>
    </lineage>
</organism>
<dbReference type="Proteomes" id="UP001501788">
    <property type="component" value="Unassembled WGS sequence"/>
</dbReference>
<name>A0ABP8LD00_9BURK</name>
<keyword evidence="3" id="KW-1003">Cell membrane</keyword>
<evidence type="ECO:0000313" key="14">
    <source>
        <dbReference type="Proteomes" id="UP001501788"/>
    </source>
</evidence>
<evidence type="ECO:0000256" key="1">
    <source>
        <dbReference type="ARBA" id="ARBA00004377"/>
    </source>
</evidence>
<evidence type="ECO:0000256" key="4">
    <source>
        <dbReference type="ARBA" id="ARBA00022481"/>
    </source>
</evidence>
<dbReference type="InterPro" id="IPR012902">
    <property type="entry name" value="N_methyl_site"/>
</dbReference>
<evidence type="ECO:0000256" key="10">
    <source>
        <dbReference type="ARBA" id="ARBA00030775"/>
    </source>
</evidence>
<comment type="subcellular location">
    <subcellularLocation>
        <location evidence="1">Cell inner membrane</location>
        <topology evidence="1">Single-pass membrane protein</topology>
    </subcellularLocation>
</comment>
<dbReference type="InterPro" id="IPR045584">
    <property type="entry name" value="Pilin-like"/>
</dbReference>
<gene>
    <name evidence="13" type="ORF">GCM10023090_22870</name>
</gene>
<evidence type="ECO:0000313" key="13">
    <source>
        <dbReference type="EMBL" id="GAA4426605.1"/>
    </source>
</evidence>
<keyword evidence="7 11" id="KW-1133">Transmembrane helix</keyword>
<proteinExistence type="inferred from homology"/>
<keyword evidence="14" id="KW-1185">Reference proteome</keyword>
<dbReference type="SUPFAM" id="SSF54523">
    <property type="entry name" value="Pili subunits"/>
    <property type="match status" value="1"/>
</dbReference>
<reference evidence="14" key="1">
    <citation type="journal article" date="2019" name="Int. J. Syst. Evol. Microbiol.">
        <title>The Global Catalogue of Microorganisms (GCM) 10K type strain sequencing project: providing services to taxonomists for standard genome sequencing and annotation.</title>
        <authorList>
            <consortium name="The Broad Institute Genomics Platform"/>
            <consortium name="The Broad Institute Genome Sequencing Center for Infectious Disease"/>
            <person name="Wu L."/>
            <person name="Ma J."/>
        </authorList>
    </citation>
    <scope>NUCLEOTIDE SEQUENCE [LARGE SCALE GENOMIC DNA]</scope>
    <source>
        <strain evidence="14">JCM 31890</strain>
    </source>
</reference>
<protein>
    <recommendedName>
        <fullName evidence="2">Type II secretion system protein H</fullName>
    </recommendedName>
    <alternativeName>
        <fullName evidence="10">General secretion pathway protein H</fullName>
    </alternativeName>
</protein>
<evidence type="ECO:0000256" key="6">
    <source>
        <dbReference type="ARBA" id="ARBA00022692"/>
    </source>
</evidence>